<protein>
    <submittedName>
        <fullName evidence="1">HD domain-containing protein</fullName>
    </submittedName>
</protein>
<accession>A0ACD4CD47</accession>
<keyword evidence="2" id="KW-1185">Reference proteome</keyword>
<organism evidence="1 2">
    <name type="scientific">Rossellomorea vietnamensis</name>
    <dbReference type="NCBI Taxonomy" id="218284"/>
    <lineage>
        <taxon>Bacteria</taxon>
        <taxon>Bacillati</taxon>
        <taxon>Bacillota</taxon>
        <taxon>Bacilli</taxon>
        <taxon>Bacillales</taxon>
        <taxon>Bacillaceae</taxon>
        <taxon>Rossellomorea</taxon>
    </lineage>
</organism>
<gene>
    <name evidence="1" type="ORF">N5C46_09180</name>
</gene>
<sequence length="301" mass="34238">MKGFTLGNSRKPLGKVAFHNFELSLLSRGDGVEVLLQTINEGSLFYVYPGDNPTGLEFYYVLSGEMECDVGGEKKRLGPEDYFSAQGLVEPIHFTALTQVTLLWAVTDPTFFHLSKDMSILMGKVKEVEQKDRYTSMHSDRVAKYCVKIAKKLKLNKDQLENLTMASLLHDVGKIHVPAEILNKPDRLTDDEFSIIKKHPQDGANMIKETYYKELVPIIEQHHERLDGSGYPHGLKAEDILLEARIIAVSDTFDAMTEDRAYRKAFSKEHAMEELKRLSGKHYDQEIVQAFEEILKEEGIL</sequence>
<evidence type="ECO:0000313" key="1">
    <source>
        <dbReference type="EMBL" id="UXH46196.1"/>
    </source>
</evidence>
<name>A0ACD4CD47_9BACI</name>
<reference evidence="1" key="1">
    <citation type="submission" date="2022-09" db="EMBL/GenBank/DDBJ databases">
        <title>Complete genome sequence of Rossellomorea vietnamensis strain RL-WG62, a newly isolated PGPR with the potential for plant salinity stress alleviation.</title>
        <authorList>
            <person name="Ren L."/>
            <person name="Wang G."/>
            <person name="Hu H."/>
        </authorList>
    </citation>
    <scope>NUCLEOTIDE SEQUENCE</scope>
    <source>
        <strain evidence="1">RL-WG62</strain>
    </source>
</reference>
<dbReference type="EMBL" id="CP104558">
    <property type="protein sequence ID" value="UXH46196.1"/>
    <property type="molecule type" value="Genomic_DNA"/>
</dbReference>
<dbReference type="Proteomes" id="UP001064027">
    <property type="component" value="Chromosome"/>
</dbReference>
<proteinExistence type="predicted"/>
<evidence type="ECO:0000313" key="2">
    <source>
        <dbReference type="Proteomes" id="UP001064027"/>
    </source>
</evidence>